<keyword evidence="4 5" id="KW-0472">Membrane</keyword>
<accession>A0A255Y938</accession>
<dbReference type="Pfam" id="PF01925">
    <property type="entry name" value="TauE"/>
    <property type="match status" value="1"/>
</dbReference>
<dbReference type="PANTHER" id="PTHR43701:SF12">
    <property type="entry name" value="MEMBRANE TRANSPORTER PROTEIN YTNM-RELATED"/>
    <property type="match status" value="1"/>
</dbReference>
<dbReference type="EMBL" id="NOXT01000121">
    <property type="protein sequence ID" value="OYQ25756.1"/>
    <property type="molecule type" value="Genomic_DNA"/>
</dbReference>
<feature type="transmembrane region" description="Helical" evidence="5">
    <location>
        <begin position="309"/>
        <end position="330"/>
    </location>
</feature>
<protein>
    <recommendedName>
        <fullName evidence="5">Probable membrane transporter protein</fullName>
    </recommendedName>
</protein>
<name>A0A255Y938_9SPHN</name>
<keyword evidence="2 5" id="KW-0812">Transmembrane</keyword>
<feature type="transmembrane region" description="Helical" evidence="5">
    <location>
        <begin position="217"/>
        <end position="239"/>
    </location>
</feature>
<feature type="transmembrane region" description="Helical" evidence="5">
    <location>
        <begin position="337"/>
        <end position="357"/>
    </location>
</feature>
<sequence>MPPAVPRCTIATAAPCHQKGAAGKGFDADCRMLDHDSALFCPYEARRSRSPAAHAPAGAGRPPLAAAGHTPVRACKKAAKIQVHGRRSFARSIPAAASATKGDVQREAQGELAPGRLPAAGRALACADAAGSRLMPAWLADIISNPDILSAFVVGFFAQMLDGSLGMGFGVLSYTLLNGIGLDPKSVSATVNASKIFTGTAASIAHVREGNVNKSMLLRLGAGGVAGALIGSLILVSIHSDQLKIGVNIYLLAIGGLILYRARRPRAELAKRQHRTIIALFGGILEALAGIWGPFVTSSLVERGGTPRYVVGTSTIAETIVAVTVTTVLVGNLGFAAVSQLALGLIAGALIASPIAAKLTKKLPTSIAIICIGLLVIVTSLTRLAQQLL</sequence>
<feature type="transmembrane region" description="Helical" evidence="5">
    <location>
        <begin position="274"/>
        <end position="297"/>
    </location>
</feature>
<evidence type="ECO:0000256" key="5">
    <source>
        <dbReference type="RuleBase" id="RU363041"/>
    </source>
</evidence>
<evidence type="ECO:0000313" key="7">
    <source>
        <dbReference type="Proteomes" id="UP000216991"/>
    </source>
</evidence>
<reference evidence="6 7" key="1">
    <citation type="submission" date="2017-07" db="EMBL/GenBank/DDBJ databases">
        <title>Sandarakinorhabdus cyanobacteriorum sp. nov., a novel bacterium isolated from cyanobacterial aggregates in a eutrophic lake.</title>
        <authorList>
            <person name="Cai H."/>
        </authorList>
    </citation>
    <scope>NUCLEOTIDE SEQUENCE [LARGE SCALE GENOMIC DNA]</scope>
    <source>
        <strain evidence="6 7">TH057</strain>
    </source>
</reference>
<dbReference type="InterPro" id="IPR051598">
    <property type="entry name" value="TSUP/Inactive_protease-like"/>
</dbReference>
<evidence type="ECO:0000313" key="6">
    <source>
        <dbReference type="EMBL" id="OYQ25756.1"/>
    </source>
</evidence>
<gene>
    <name evidence="6" type="ORF">CHU93_13625</name>
</gene>
<evidence type="ECO:0000256" key="2">
    <source>
        <dbReference type="ARBA" id="ARBA00022692"/>
    </source>
</evidence>
<dbReference type="Proteomes" id="UP000216991">
    <property type="component" value="Unassembled WGS sequence"/>
</dbReference>
<evidence type="ECO:0000256" key="1">
    <source>
        <dbReference type="ARBA" id="ARBA00004141"/>
    </source>
</evidence>
<organism evidence="6 7">
    <name type="scientific">Sandarakinorhabdus cyanobacteriorum</name>
    <dbReference type="NCBI Taxonomy" id="1981098"/>
    <lineage>
        <taxon>Bacteria</taxon>
        <taxon>Pseudomonadati</taxon>
        <taxon>Pseudomonadota</taxon>
        <taxon>Alphaproteobacteria</taxon>
        <taxon>Sphingomonadales</taxon>
        <taxon>Sphingosinicellaceae</taxon>
        <taxon>Sandarakinorhabdus</taxon>
    </lineage>
</organism>
<dbReference type="AlphaFoldDB" id="A0A255Y938"/>
<feature type="transmembrane region" description="Helical" evidence="5">
    <location>
        <begin position="363"/>
        <end position="385"/>
    </location>
</feature>
<proteinExistence type="inferred from homology"/>
<comment type="subcellular location">
    <subcellularLocation>
        <location evidence="5">Cell membrane</location>
        <topology evidence="5">Multi-pass membrane protein</topology>
    </subcellularLocation>
    <subcellularLocation>
        <location evidence="1">Membrane</location>
        <topology evidence="1">Multi-pass membrane protein</topology>
    </subcellularLocation>
</comment>
<keyword evidence="3 5" id="KW-1133">Transmembrane helix</keyword>
<comment type="caution">
    <text evidence="6">The sequence shown here is derived from an EMBL/GenBank/DDBJ whole genome shotgun (WGS) entry which is preliminary data.</text>
</comment>
<dbReference type="InterPro" id="IPR002781">
    <property type="entry name" value="TM_pro_TauE-like"/>
</dbReference>
<keyword evidence="5" id="KW-1003">Cell membrane</keyword>
<dbReference type="GO" id="GO:0005886">
    <property type="term" value="C:plasma membrane"/>
    <property type="evidence" value="ECO:0007669"/>
    <property type="project" value="UniProtKB-SubCell"/>
</dbReference>
<keyword evidence="7" id="KW-1185">Reference proteome</keyword>
<evidence type="ECO:0000256" key="4">
    <source>
        <dbReference type="ARBA" id="ARBA00023136"/>
    </source>
</evidence>
<evidence type="ECO:0000256" key="3">
    <source>
        <dbReference type="ARBA" id="ARBA00022989"/>
    </source>
</evidence>
<comment type="similarity">
    <text evidence="5">Belongs to the 4-toluene sulfonate uptake permease (TSUP) (TC 2.A.102) family.</text>
</comment>
<dbReference type="PANTHER" id="PTHR43701">
    <property type="entry name" value="MEMBRANE TRANSPORTER PROTEIN MJ0441-RELATED"/>
    <property type="match status" value="1"/>
</dbReference>
<feature type="transmembrane region" description="Helical" evidence="5">
    <location>
        <begin position="245"/>
        <end position="262"/>
    </location>
</feature>
<dbReference type="OrthoDB" id="45564at2"/>